<comment type="caution">
    <text evidence="2">The sequence shown here is derived from an EMBL/GenBank/DDBJ whole genome shotgun (WGS) entry which is preliminary data.</text>
</comment>
<gene>
    <name evidence="2" type="ORF">J1605_017071</name>
</gene>
<feature type="region of interest" description="Disordered" evidence="1">
    <location>
        <begin position="99"/>
        <end position="134"/>
    </location>
</feature>
<evidence type="ECO:0000256" key="1">
    <source>
        <dbReference type="SAM" id="MobiDB-lite"/>
    </source>
</evidence>
<keyword evidence="3" id="KW-1185">Reference proteome</keyword>
<accession>A0AB34I5P2</accession>
<reference evidence="2 3" key="1">
    <citation type="submission" date="2022-11" db="EMBL/GenBank/DDBJ databases">
        <title>Whole genome sequence of Eschrichtius robustus ER-17-0199.</title>
        <authorList>
            <person name="Bruniche-Olsen A."/>
            <person name="Black A.N."/>
            <person name="Fields C.J."/>
            <person name="Walden K."/>
            <person name="Dewoody J.A."/>
        </authorList>
    </citation>
    <scope>NUCLEOTIDE SEQUENCE [LARGE SCALE GENOMIC DNA]</scope>
    <source>
        <strain evidence="2">ER-17-0199</strain>
        <tissue evidence="2">Blubber</tissue>
    </source>
</reference>
<dbReference type="AlphaFoldDB" id="A0AB34I5P2"/>
<organism evidence="2 3">
    <name type="scientific">Eschrichtius robustus</name>
    <name type="common">California gray whale</name>
    <name type="synonym">Eschrichtius gibbosus</name>
    <dbReference type="NCBI Taxonomy" id="9764"/>
    <lineage>
        <taxon>Eukaryota</taxon>
        <taxon>Metazoa</taxon>
        <taxon>Chordata</taxon>
        <taxon>Craniata</taxon>
        <taxon>Vertebrata</taxon>
        <taxon>Euteleostomi</taxon>
        <taxon>Mammalia</taxon>
        <taxon>Eutheria</taxon>
        <taxon>Laurasiatheria</taxon>
        <taxon>Artiodactyla</taxon>
        <taxon>Whippomorpha</taxon>
        <taxon>Cetacea</taxon>
        <taxon>Mysticeti</taxon>
        <taxon>Eschrichtiidae</taxon>
        <taxon>Eschrichtius</taxon>
    </lineage>
</organism>
<dbReference type="EMBL" id="JAIQCJ010000154">
    <property type="protein sequence ID" value="KAJ8797869.1"/>
    <property type="molecule type" value="Genomic_DNA"/>
</dbReference>
<evidence type="ECO:0000313" key="3">
    <source>
        <dbReference type="Proteomes" id="UP001159641"/>
    </source>
</evidence>
<dbReference type="Proteomes" id="UP001159641">
    <property type="component" value="Unassembled WGS sequence"/>
</dbReference>
<sequence>MGFWCCHSSTVWFQHPTESLVTIGNLDGPSAYSGCGSSLQRASVCPCGSHTHGLSWSHVFSPCQEPQAPTEVGPWPLPSSVWEQSTQVLAYPSVGQELEPGTAGEVTGHPDPLLREQASHASPTSLPSADHTYPATGDRHPLVTAWSRLPAERSCSLHTRWVTFASSVAFLSLNFSSARSAILNLILFLKLLSQEKKPPHERAVLERMTSPRLYWAPESIGMLSVRENCKLSKNMEIQEKSGYGLTNKVEAETQDSIGCISA</sequence>
<protein>
    <submittedName>
        <fullName evidence="2">Uncharacterized protein</fullName>
    </submittedName>
</protein>
<evidence type="ECO:0000313" key="2">
    <source>
        <dbReference type="EMBL" id="KAJ8797869.1"/>
    </source>
</evidence>
<name>A0AB34I5P2_ESCRO</name>
<proteinExistence type="predicted"/>